<dbReference type="Proteomes" id="UP000030149">
    <property type="component" value="Unassembled WGS sequence"/>
</dbReference>
<comment type="caution">
    <text evidence="2">The sequence shown here is derived from an EMBL/GenBank/DDBJ whole genome shotgun (WGS) entry which is preliminary data.</text>
</comment>
<evidence type="ECO:0000256" key="1">
    <source>
        <dbReference type="SAM" id="Phobius"/>
    </source>
</evidence>
<name>A0A0A2MUQ7_9FLAO</name>
<dbReference type="AlphaFoldDB" id="A0A0A2MUQ7"/>
<feature type="transmembrane region" description="Helical" evidence="1">
    <location>
        <begin position="6"/>
        <end position="29"/>
    </location>
</feature>
<organism evidence="2 3">
    <name type="scientific">Flavobacterium enshiense DK69</name>
    <dbReference type="NCBI Taxonomy" id="1107311"/>
    <lineage>
        <taxon>Bacteria</taxon>
        <taxon>Pseudomonadati</taxon>
        <taxon>Bacteroidota</taxon>
        <taxon>Flavobacteriia</taxon>
        <taxon>Flavobacteriales</taxon>
        <taxon>Flavobacteriaceae</taxon>
        <taxon>Flavobacterium</taxon>
    </lineage>
</organism>
<evidence type="ECO:0000313" key="3">
    <source>
        <dbReference type="Proteomes" id="UP000030149"/>
    </source>
</evidence>
<proteinExistence type="predicted"/>
<accession>A0A0A2MUQ7</accession>
<dbReference type="EMBL" id="JRLZ01000004">
    <property type="protein sequence ID" value="KGO96397.1"/>
    <property type="molecule type" value="Genomic_DNA"/>
</dbReference>
<sequence>MRHHILLVLHLLAASIWVGGHLFLSIRFLPEAIKKRDASILKNFKGKFEPVGMPSLLILVITGIMMAYDFDVTFTKWFSFSNAIEKVVSTKLILLLTTMVMAICADIFVFPKLKSDRLLPASLLIITVTVIGVTLLILGSLVRIGGF</sequence>
<dbReference type="RefSeq" id="WP_035630024.1">
    <property type="nucleotide sequence ID" value="NZ_AVCS01000009.1"/>
</dbReference>
<keyword evidence="1" id="KW-0812">Transmembrane</keyword>
<keyword evidence="1" id="KW-1133">Transmembrane helix</keyword>
<keyword evidence="3" id="KW-1185">Reference proteome</keyword>
<gene>
    <name evidence="2" type="ORF">Q767_05680</name>
</gene>
<dbReference type="OrthoDB" id="1162754at2"/>
<evidence type="ECO:0000313" key="2">
    <source>
        <dbReference type="EMBL" id="KGO96397.1"/>
    </source>
</evidence>
<feature type="transmembrane region" description="Helical" evidence="1">
    <location>
        <begin position="50"/>
        <end position="68"/>
    </location>
</feature>
<dbReference type="STRING" id="1107311.Q767_05680"/>
<protein>
    <submittedName>
        <fullName evidence="2">Copper resistance protein CopD</fullName>
    </submittedName>
</protein>
<feature type="transmembrane region" description="Helical" evidence="1">
    <location>
        <begin position="121"/>
        <end position="142"/>
    </location>
</feature>
<reference evidence="3" key="1">
    <citation type="submission" date="2013-09" db="EMBL/GenBank/DDBJ databases">
        <authorList>
            <person name="Zeng Z."/>
            <person name="Chen C."/>
        </authorList>
    </citation>
    <scope>NUCLEOTIDE SEQUENCE [LARGE SCALE GENOMIC DNA]</scope>
    <source>
        <strain evidence="3">DK69</strain>
    </source>
</reference>
<keyword evidence="1" id="KW-0472">Membrane</keyword>
<dbReference type="eggNOG" id="COG1276">
    <property type="taxonomic scope" value="Bacteria"/>
</dbReference>
<feature type="transmembrane region" description="Helical" evidence="1">
    <location>
        <begin position="88"/>
        <end position="109"/>
    </location>
</feature>
<reference evidence="2 3" key="2">
    <citation type="journal article" date="2015" name="Stand. Genomic Sci.">
        <title>High quality draft genomic sequence of Flavobacterium enshiense DK69(T) and comparison among Flavobacterium genomes.</title>
        <authorList>
            <person name="Zeng Z."/>
            <person name="Chen C."/>
            <person name="Du H."/>
            <person name="Wang G."/>
            <person name="Li M."/>
        </authorList>
    </citation>
    <scope>NUCLEOTIDE SEQUENCE [LARGE SCALE GENOMIC DNA]</scope>
    <source>
        <strain evidence="2 3">DK69</strain>
    </source>
</reference>